<dbReference type="GO" id="GO:0030170">
    <property type="term" value="F:pyridoxal phosphate binding"/>
    <property type="evidence" value="ECO:0007669"/>
    <property type="project" value="InterPro"/>
</dbReference>
<dbReference type="SUPFAM" id="SSF53383">
    <property type="entry name" value="PLP-dependent transferases"/>
    <property type="match status" value="1"/>
</dbReference>
<dbReference type="Pfam" id="PF00155">
    <property type="entry name" value="Aminotran_1_2"/>
    <property type="match status" value="1"/>
</dbReference>
<evidence type="ECO:0000313" key="3">
    <source>
        <dbReference type="Proteomes" id="UP000509579"/>
    </source>
</evidence>
<proteinExistence type="predicted"/>
<dbReference type="Proteomes" id="UP000509579">
    <property type="component" value="Chromosome"/>
</dbReference>
<dbReference type="GO" id="GO:0008483">
    <property type="term" value="F:transaminase activity"/>
    <property type="evidence" value="ECO:0007669"/>
    <property type="project" value="UniProtKB-KW"/>
</dbReference>
<sequence length="341" mass="36018">MADNLHGGPDALGVAAHDFSTNANSCGPCPDAVQALQAAHAQQYPDPAYTALRARLGVFHGVDGARIVPAGSASEFIHRISAHAARRGLRHAVLPDHSYGDYAQAARVWGLTISRRLALDGPAPALHWACEPSSPLGRADPALAQWLACAQPGPHLHVLDCAYQPLRLDGQRSALPAGAWQVWTPNKALGMTGVRAAYAIAPEGAQADVEALLALAPSWVVGAHGVAFLEAWTLPAVQQWLAASRVQLAQWKTAQIALCAALGWQIEAGSLANYLVARWPQAEAARMGARLAWLRREHGIKLRDTGSFGLAGAVRLGVLPPASQQALARAWQAAELLDGNT</sequence>
<feature type="domain" description="Aminotransferase class I/classII large" evidence="1">
    <location>
        <begin position="18"/>
        <end position="329"/>
    </location>
</feature>
<keyword evidence="3" id="KW-1185">Reference proteome</keyword>
<dbReference type="KEGG" id="aant:HUK68_12170"/>
<reference evidence="2 3" key="1">
    <citation type="submission" date="2020-06" db="EMBL/GenBank/DDBJ databases">
        <title>Acidovorax antarctica sp. nov., isolated from Corinth ice sheet soil, Antarctic Fields Peninsula.</title>
        <authorList>
            <person name="Xu Q."/>
            <person name="Peng F."/>
        </authorList>
    </citation>
    <scope>NUCLEOTIDE SEQUENCE [LARGE SCALE GENOMIC DNA]</scope>
    <source>
        <strain evidence="2 3">16-35-5</strain>
    </source>
</reference>
<dbReference type="InterPro" id="IPR004839">
    <property type="entry name" value="Aminotransferase_I/II_large"/>
</dbReference>
<keyword evidence="2" id="KW-0032">Aminotransferase</keyword>
<dbReference type="AlphaFoldDB" id="A0A6N1X5L8"/>
<dbReference type="RefSeq" id="WP_175504389.1">
    <property type="nucleotide sequence ID" value="NZ_CP054840.1"/>
</dbReference>
<protein>
    <submittedName>
        <fullName evidence="2">Aminotransferase class I/II-fold pyridoxal phosphate-dependent enzyme</fullName>
    </submittedName>
</protein>
<dbReference type="InterPro" id="IPR015421">
    <property type="entry name" value="PyrdxlP-dep_Trfase_major"/>
</dbReference>
<dbReference type="Gene3D" id="3.40.640.10">
    <property type="entry name" value="Type I PLP-dependent aspartate aminotransferase-like (Major domain)"/>
    <property type="match status" value="1"/>
</dbReference>
<keyword evidence="2" id="KW-0808">Transferase</keyword>
<organism evidence="2 3">
    <name type="scientific">Comamonas antarctica</name>
    <dbReference type="NCBI Taxonomy" id="2743470"/>
    <lineage>
        <taxon>Bacteria</taxon>
        <taxon>Pseudomonadati</taxon>
        <taxon>Pseudomonadota</taxon>
        <taxon>Betaproteobacteria</taxon>
        <taxon>Burkholderiales</taxon>
        <taxon>Comamonadaceae</taxon>
        <taxon>Comamonas</taxon>
    </lineage>
</organism>
<evidence type="ECO:0000313" key="2">
    <source>
        <dbReference type="EMBL" id="QKV53583.1"/>
    </source>
</evidence>
<name>A0A6N1X5L8_9BURK</name>
<dbReference type="InterPro" id="IPR015424">
    <property type="entry name" value="PyrdxlP-dep_Trfase"/>
</dbReference>
<gene>
    <name evidence="2" type="ORF">HUK68_12170</name>
</gene>
<accession>A0A6N1X5L8</accession>
<evidence type="ECO:0000259" key="1">
    <source>
        <dbReference type="Pfam" id="PF00155"/>
    </source>
</evidence>
<dbReference type="Gene3D" id="3.90.1150.10">
    <property type="entry name" value="Aspartate Aminotransferase, domain 1"/>
    <property type="match status" value="1"/>
</dbReference>
<dbReference type="InterPro" id="IPR015422">
    <property type="entry name" value="PyrdxlP-dep_Trfase_small"/>
</dbReference>
<dbReference type="EMBL" id="CP054840">
    <property type="protein sequence ID" value="QKV53583.1"/>
    <property type="molecule type" value="Genomic_DNA"/>
</dbReference>